<dbReference type="Gene3D" id="3.40.50.410">
    <property type="entry name" value="von Willebrand factor, type A domain"/>
    <property type="match status" value="1"/>
</dbReference>
<evidence type="ECO:0000259" key="1">
    <source>
        <dbReference type="PROSITE" id="PS50234"/>
    </source>
</evidence>
<dbReference type="CDD" id="cd00198">
    <property type="entry name" value="vWFA"/>
    <property type="match status" value="1"/>
</dbReference>
<dbReference type="InterPro" id="IPR002035">
    <property type="entry name" value="VWF_A"/>
</dbReference>
<dbReference type="EMBL" id="MRZV01000682">
    <property type="protein sequence ID" value="PIK45852.1"/>
    <property type="molecule type" value="Genomic_DNA"/>
</dbReference>
<reference evidence="2 3" key="1">
    <citation type="journal article" date="2017" name="PLoS Biol.">
        <title>The sea cucumber genome provides insights into morphological evolution and visceral regeneration.</title>
        <authorList>
            <person name="Zhang X."/>
            <person name="Sun L."/>
            <person name="Yuan J."/>
            <person name="Sun Y."/>
            <person name="Gao Y."/>
            <person name="Zhang L."/>
            <person name="Li S."/>
            <person name="Dai H."/>
            <person name="Hamel J.F."/>
            <person name="Liu C."/>
            <person name="Yu Y."/>
            <person name="Liu S."/>
            <person name="Lin W."/>
            <person name="Guo K."/>
            <person name="Jin S."/>
            <person name="Xu P."/>
            <person name="Storey K.B."/>
            <person name="Huan P."/>
            <person name="Zhang T."/>
            <person name="Zhou Y."/>
            <person name="Zhang J."/>
            <person name="Lin C."/>
            <person name="Li X."/>
            <person name="Xing L."/>
            <person name="Huo D."/>
            <person name="Sun M."/>
            <person name="Wang L."/>
            <person name="Mercier A."/>
            <person name="Li F."/>
            <person name="Yang H."/>
            <person name="Xiang J."/>
        </authorList>
    </citation>
    <scope>NUCLEOTIDE SEQUENCE [LARGE SCALE GENOMIC DNA]</scope>
    <source>
        <strain evidence="2">Shaxun</strain>
        <tissue evidence="2">Muscle</tissue>
    </source>
</reference>
<dbReference type="STRING" id="307972.A0A2G8KD00"/>
<dbReference type="Proteomes" id="UP000230750">
    <property type="component" value="Unassembled WGS sequence"/>
</dbReference>
<dbReference type="InterPro" id="IPR051266">
    <property type="entry name" value="CLCR"/>
</dbReference>
<sequence>MFISGSAYLYTATKRRTYFKEVTILIPLSWSDSPSYTAPGNVTFEGADIIVGAYNPRFTPGGPDTATPYTRQFAGCGEQSLYIHLTSSFLLNADRFSPIVGDYGRVLVHEWGHYRWGLFNEYPDHITDQDRAKDFYYSERKRRYEPVTCTSDWLYMPLKYTGRPDAPYRRCLGDQTNGYENGCFMIPRHNQPRYITGSVMHSYLNFDQIVNFCDNNLHDRGTLHNSEAPTKQNERCDGRSCWEVMREHPDFNGYTNNPPREVHDVIPTFFVVRSKGTRVVLVLDTSGSMRTGNKHLKLADAARSYILTIAAPGTFIGIVDYDSQATIVSYLQEMTSDTDRRTLADLVPVDAYGGSCIGCGLEEALNILMADGDPEGSKILLITDGGDGEHQRTMSMLDEYIGNNVTIDAVAITNAASQNLVNLTTMTGGRLYLQTSDRLNVNSRGGSDFETRVVIRSFAVLFGVGDRTAQGTIVIDETVGRLTTFDLTYFHSNPSGEVAPHIAVRSPSGRIYHEGNAYYEEDLAFKKATVRIPGIAEPGTWGYYIQNTATTVAHDVIVSVASYPSQEGVDPIIVSSFLCGSLMGAVNNKPLAVYADVRRRFNPIAGATVIATVETPSGVPVELQLFDNGYGADLTKDDGIYSRYFSQVYDDGVYEFNIRVV</sequence>
<dbReference type="OrthoDB" id="10021899at2759"/>
<gene>
    <name evidence="2" type="ORF">BSL78_17298</name>
</gene>
<name>A0A2G8KD00_STIJA</name>
<dbReference type="Pfam" id="PF13519">
    <property type="entry name" value="VWA_2"/>
    <property type="match status" value="1"/>
</dbReference>
<organism evidence="2 3">
    <name type="scientific">Stichopus japonicus</name>
    <name type="common">Sea cucumber</name>
    <dbReference type="NCBI Taxonomy" id="307972"/>
    <lineage>
        <taxon>Eukaryota</taxon>
        <taxon>Metazoa</taxon>
        <taxon>Echinodermata</taxon>
        <taxon>Eleutherozoa</taxon>
        <taxon>Echinozoa</taxon>
        <taxon>Holothuroidea</taxon>
        <taxon>Aspidochirotacea</taxon>
        <taxon>Aspidochirotida</taxon>
        <taxon>Stichopodidae</taxon>
        <taxon>Apostichopus</taxon>
    </lineage>
</organism>
<dbReference type="AlphaFoldDB" id="A0A2G8KD00"/>
<protein>
    <submittedName>
        <fullName evidence="2">Putative calcium-activated chloride channel regulator 1-like</fullName>
    </submittedName>
</protein>
<keyword evidence="3" id="KW-1185">Reference proteome</keyword>
<proteinExistence type="predicted"/>
<dbReference type="Pfam" id="PF08434">
    <property type="entry name" value="CLCA"/>
    <property type="match status" value="1"/>
</dbReference>
<dbReference type="PROSITE" id="PS50234">
    <property type="entry name" value="VWFA"/>
    <property type="match status" value="1"/>
</dbReference>
<dbReference type="SMART" id="SM00327">
    <property type="entry name" value="VWA"/>
    <property type="match status" value="1"/>
</dbReference>
<feature type="domain" description="VWFA" evidence="1">
    <location>
        <begin position="278"/>
        <end position="453"/>
    </location>
</feature>
<dbReference type="InterPro" id="IPR036465">
    <property type="entry name" value="vWFA_dom_sf"/>
</dbReference>
<accession>A0A2G8KD00</accession>
<dbReference type="SUPFAM" id="SSF53300">
    <property type="entry name" value="vWA-like"/>
    <property type="match status" value="1"/>
</dbReference>
<comment type="caution">
    <text evidence="2">The sequence shown here is derived from an EMBL/GenBank/DDBJ whole genome shotgun (WGS) entry which is preliminary data.</text>
</comment>
<evidence type="ECO:0000313" key="3">
    <source>
        <dbReference type="Proteomes" id="UP000230750"/>
    </source>
</evidence>
<dbReference type="InterPro" id="IPR013642">
    <property type="entry name" value="CLCA_N"/>
</dbReference>
<dbReference type="PANTHER" id="PTHR10579">
    <property type="entry name" value="CALCIUM-ACTIVATED CHLORIDE CHANNEL REGULATOR"/>
    <property type="match status" value="1"/>
</dbReference>
<evidence type="ECO:0000313" key="2">
    <source>
        <dbReference type="EMBL" id="PIK45852.1"/>
    </source>
</evidence>
<dbReference type="PANTHER" id="PTHR10579:SF177">
    <property type="entry name" value="CALCIUM-ACTIVATED CHLORIDE CHANNEL REGULATOR 4-LIKE PROTEIN"/>
    <property type="match status" value="1"/>
</dbReference>